<dbReference type="SMART" id="SM00448">
    <property type="entry name" value="REC"/>
    <property type="match status" value="1"/>
</dbReference>
<feature type="domain" description="Histidine kinase" evidence="19">
    <location>
        <begin position="518"/>
        <end position="749"/>
    </location>
</feature>
<dbReference type="PANTHER" id="PTHR45339:SF1">
    <property type="entry name" value="HYBRID SIGNAL TRANSDUCTION HISTIDINE KINASE J"/>
    <property type="match status" value="1"/>
</dbReference>
<dbReference type="PROSITE" id="PS50109">
    <property type="entry name" value="HIS_KIN"/>
    <property type="match status" value="1"/>
</dbReference>
<dbReference type="CDD" id="cd00082">
    <property type="entry name" value="HisKA"/>
    <property type="match status" value="1"/>
</dbReference>
<dbReference type="Gene3D" id="1.10.287.130">
    <property type="match status" value="1"/>
</dbReference>
<dbReference type="SUPFAM" id="SSF55874">
    <property type="entry name" value="ATPase domain of HSP90 chaperone/DNA topoisomerase II/histidine kinase"/>
    <property type="match status" value="1"/>
</dbReference>
<dbReference type="Pfam" id="PF02518">
    <property type="entry name" value="HATPase_c"/>
    <property type="match status" value="1"/>
</dbReference>
<evidence type="ECO:0000256" key="18">
    <source>
        <dbReference type="SAM" id="Phobius"/>
    </source>
</evidence>
<feature type="region of interest" description="Disordered" evidence="17">
    <location>
        <begin position="1104"/>
        <end position="1134"/>
    </location>
</feature>
<keyword evidence="12" id="KW-0843">Virulence</keyword>
<dbReference type="RefSeq" id="WP_183299090.1">
    <property type="nucleotide sequence ID" value="NZ_JACHWF010000002.1"/>
</dbReference>
<dbReference type="GO" id="GO:0000155">
    <property type="term" value="F:phosphorelay sensor kinase activity"/>
    <property type="evidence" value="ECO:0007669"/>
    <property type="project" value="InterPro"/>
</dbReference>
<dbReference type="EC" id="2.7.13.3" evidence="3"/>
<organism evidence="21 22">
    <name type="scientific">Cupriavidus alkaliphilus</name>
    <dbReference type="NCBI Taxonomy" id="942866"/>
    <lineage>
        <taxon>Bacteria</taxon>
        <taxon>Pseudomonadati</taxon>
        <taxon>Pseudomonadota</taxon>
        <taxon>Betaproteobacteria</taxon>
        <taxon>Burkholderiales</taxon>
        <taxon>Burkholderiaceae</taxon>
        <taxon>Cupriavidus</taxon>
    </lineage>
</organism>
<keyword evidence="7" id="KW-0732">Signal</keyword>
<evidence type="ECO:0000313" key="22">
    <source>
        <dbReference type="Proteomes" id="UP000578036"/>
    </source>
</evidence>
<dbReference type="PROSITE" id="PS51257">
    <property type="entry name" value="PROKAR_LIPOPROTEIN"/>
    <property type="match status" value="1"/>
</dbReference>
<keyword evidence="9" id="KW-0067">ATP-binding</keyword>
<dbReference type="SUPFAM" id="SSF52172">
    <property type="entry name" value="CheY-like"/>
    <property type="match status" value="1"/>
</dbReference>
<dbReference type="InterPro" id="IPR004358">
    <property type="entry name" value="Sig_transdc_His_kin-like_C"/>
</dbReference>
<evidence type="ECO:0000256" key="3">
    <source>
        <dbReference type="ARBA" id="ARBA00012438"/>
    </source>
</evidence>
<evidence type="ECO:0000256" key="8">
    <source>
        <dbReference type="ARBA" id="ARBA00022741"/>
    </source>
</evidence>
<dbReference type="GO" id="GO:0005886">
    <property type="term" value="C:plasma membrane"/>
    <property type="evidence" value="ECO:0007669"/>
    <property type="project" value="UniProtKB-SubCell"/>
</dbReference>
<keyword evidence="6 18" id="KW-0812">Transmembrane</keyword>
<protein>
    <recommendedName>
        <fullName evidence="15">Virulence sensor protein BvgS</fullName>
        <ecNumber evidence="3">2.7.13.3</ecNumber>
    </recommendedName>
</protein>
<comment type="function">
    <text evidence="14">Member of the two-component regulatory system BvgS/BvgA. Phosphorylates BvgA via a four-step phosphorelay in response to environmental signals.</text>
</comment>
<dbReference type="CDD" id="cd16922">
    <property type="entry name" value="HATPase_EvgS-ArcB-TorS-like"/>
    <property type="match status" value="1"/>
</dbReference>
<dbReference type="InterPro" id="IPR036641">
    <property type="entry name" value="HPT_dom_sf"/>
</dbReference>
<dbReference type="InterPro" id="IPR036097">
    <property type="entry name" value="HisK_dim/P_sf"/>
</dbReference>
<evidence type="ECO:0000256" key="2">
    <source>
        <dbReference type="ARBA" id="ARBA00004651"/>
    </source>
</evidence>
<evidence type="ECO:0000256" key="15">
    <source>
        <dbReference type="ARBA" id="ARBA00070152"/>
    </source>
</evidence>
<evidence type="ECO:0000256" key="14">
    <source>
        <dbReference type="ARBA" id="ARBA00058004"/>
    </source>
</evidence>
<dbReference type="Gene3D" id="3.40.50.2300">
    <property type="match status" value="1"/>
</dbReference>
<feature type="compositionally biased region" description="Low complexity" evidence="17">
    <location>
        <begin position="1108"/>
        <end position="1127"/>
    </location>
</feature>
<keyword evidence="13 18" id="KW-0472">Membrane</keyword>
<reference evidence="21 22" key="1">
    <citation type="submission" date="2020-08" db="EMBL/GenBank/DDBJ databases">
        <title>Genomic Encyclopedia of Type Strains, Phase IV (KMG-V): Genome sequencing to study the core and pangenomes of soil and plant-associated prokaryotes.</title>
        <authorList>
            <person name="Whitman W."/>
        </authorList>
    </citation>
    <scope>NUCLEOTIDE SEQUENCE [LARGE SCALE GENOMIC DNA]</scope>
    <source>
        <strain evidence="21 22">SLV-2362</strain>
    </source>
</reference>
<accession>A0A7W4V943</accession>
<dbReference type="PANTHER" id="PTHR45339">
    <property type="entry name" value="HYBRID SIGNAL TRANSDUCTION HISTIDINE KINASE J"/>
    <property type="match status" value="1"/>
</dbReference>
<evidence type="ECO:0000259" key="19">
    <source>
        <dbReference type="PROSITE" id="PS50109"/>
    </source>
</evidence>
<dbReference type="SUPFAM" id="SSF47226">
    <property type="entry name" value="Histidine-containing phosphotransfer domain, HPT domain"/>
    <property type="match status" value="1"/>
</dbReference>
<sequence length="1134" mass="121572">MPNWLSRANKQFPGRLLAVVAALLIVVISGCLALFLHNRFQRVVWEQAWAARQHFVAVMAAKATHEYFIRRMAEITGPEYRLVRNDRPATQLEATLMAVPAGSARAVDLPGLINPATLMRGAPVPGADRSAAVSHIIRFAIFERAYWGTAPQGVRSVFLMADGSEALVTPALPAALPLSGPRVADAVSNWAKALARRSGEARASTPAGTPLWAGPYPGLIGQEPMLSCYLPVRNATGTLLGYAATAIPIHALMGDVSLPGATQAAQRVSGKRAVFFDERGKLLFQGRGAGWLRTQALGERVARELVPGEQGVAYWFEQGSLMIGSMARDQGWRAAYAYPLSQGLADHGLALGVALLLYGLGIAAVLQGARMVRRRVVVPMQRNAERIEDSERFNRTVMQAAPVGLRVVRIADAHVRVENALAAQWLPLDARTQGRPWLDAILARRGETPVRLEVRVPAGAGGARDVLVVGRRTRFEGEDVLLCAIHDVTEEREAHRELARARQLADEASAAKLRFLATMSHEIRTPLYGMLGTLELLSLTSLAHSQREMLSTIQSSSQVLLQILDDLLDYSRAEAGQMQLDSVPFDPVDLLESTVRAHAPIALQKGIALSCYPEPGLPCLCGDPVRVRQIIGNLVGNALKFTATGHVIVRLGRAPQGEVAAVPETADAAGRITIQLEVADTGPGIAPEVQEKLFEPFVQADPSTARRYGGTGLGLSICRRLAALMDGSVSVHSEPGKGSVFRVLLRMPQAGPRTALEPLLPPVAVLTEDDEIRNHAIDTLRAVGCKAIACDGPAPEPGMVLFVATRRIAAIPQGYAGVVFGRADGPAEPQLVGGSWLVSAYHQAGILRALCLAAGMTPMSAPPAATAADPVPQLGLEILVVDDHPYNRLLMQQQLDRLGCRATLASGGEEALALWRQRKFDLVLTDVHMPGMDGNELCRRLRAQGVAVPIVGLTASIAQGEAERCLEAGMDRYLSKPVLLGPLAECLRAVLPEHAARPKRPADVEAGLPRIPDSAASLALLAHTMREDFAALSAAARSGEWKAIRHHAHRMRGAMALAEDGEEIVALCRELELDVAQAQEAVQAHVDNLALYLAAYFDAFGDPAGEQNGSQNDSKSGSNSSSRNGHPGDWRSTI</sequence>
<dbReference type="GO" id="GO:0005524">
    <property type="term" value="F:ATP binding"/>
    <property type="evidence" value="ECO:0007669"/>
    <property type="project" value="UniProtKB-KW"/>
</dbReference>
<evidence type="ECO:0000259" key="20">
    <source>
        <dbReference type="PROSITE" id="PS50110"/>
    </source>
</evidence>
<dbReference type="FunFam" id="3.30.565.10:FF:000010">
    <property type="entry name" value="Sensor histidine kinase RcsC"/>
    <property type="match status" value="1"/>
</dbReference>
<dbReference type="InterPro" id="IPR035965">
    <property type="entry name" value="PAS-like_dom_sf"/>
</dbReference>
<dbReference type="CDD" id="cd17546">
    <property type="entry name" value="REC_hyHK_CKI1_RcsC-like"/>
    <property type="match status" value="1"/>
</dbReference>
<keyword evidence="11" id="KW-0902">Two-component regulatory system</keyword>
<evidence type="ECO:0000256" key="7">
    <source>
        <dbReference type="ARBA" id="ARBA00022729"/>
    </source>
</evidence>
<feature type="domain" description="Response regulatory" evidence="20">
    <location>
        <begin position="877"/>
        <end position="991"/>
    </location>
</feature>
<dbReference type="SUPFAM" id="SSF47384">
    <property type="entry name" value="Homodimeric domain of signal transducing histidine kinase"/>
    <property type="match status" value="1"/>
</dbReference>
<dbReference type="InterPro" id="IPR036890">
    <property type="entry name" value="HATPase_C_sf"/>
</dbReference>
<dbReference type="SMART" id="SM00388">
    <property type="entry name" value="HisKA"/>
    <property type="match status" value="1"/>
</dbReference>
<dbReference type="InterPro" id="IPR001789">
    <property type="entry name" value="Sig_transdc_resp-reg_receiver"/>
</dbReference>
<comment type="subcellular location">
    <subcellularLocation>
        <location evidence="2">Cell membrane</location>
        <topology evidence="2">Multi-pass membrane protein</topology>
    </subcellularLocation>
</comment>
<dbReference type="InterPro" id="IPR003594">
    <property type="entry name" value="HATPase_dom"/>
</dbReference>
<dbReference type="Gene3D" id="3.30.565.10">
    <property type="entry name" value="Histidine kinase-like ATPase, C-terminal domain"/>
    <property type="match status" value="1"/>
</dbReference>
<evidence type="ECO:0000256" key="4">
    <source>
        <dbReference type="ARBA" id="ARBA00022475"/>
    </source>
</evidence>
<dbReference type="EMBL" id="JACHWF010000002">
    <property type="protein sequence ID" value="MBB3007278.1"/>
    <property type="molecule type" value="Genomic_DNA"/>
</dbReference>
<dbReference type="PROSITE" id="PS50110">
    <property type="entry name" value="RESPONSE_REGULATORY"/>
    <property type="match status" value="1"/>
</dbReference>
<dbReference type="Pfam" id="PF00512">
    <property type="entry name" value="HisKA"/>
    <property type="match status" value="1"/>
</dbReference>
<name>A0A7W4V943_9BURK</name>
<evidence type="ECO:0000256" key="17">
    <source>
        <dbReference type="SAM" id="MobiDB-lite"/>
    </source>
</evidence>
<evidence type="ECO:0000256" key="13">
    <source>
        <dbReference type="ARBA" id="ARBA00023136"/>
    </source>
</evidence>
<gene>
    <name evidence="21" type="ORF">FHX61_001926</name>
</gene>
<keyword evidence="21" id="KW-0808">Transferase</keyword>
<evidence type="ECO:0000256" key="9">
    <source>
        <dbReference type="ARBA" id="ARBA00022840"/>
    </source>
</evidence>
<dbReference type="SUPFAM" id="SSF55785">
    <property type="entry name" value="PYP-like sensor domain (PAS domain)"/>
    <property type="match status" value="1"/>
</dbReference>
<dbReference type="AlphaFoldDB" id="A0A7W4V943"/>
<keyword evidence="5 16" id="KW-0597">Phosphoprotein</keyword>
<dbReference type="Pfam" id="PF00072">
    <property type="entry name" value="Response_reg"/>
    <property type="match status" value="1"/>
</dbReference>
<keyword evidence="10 18" id="KW-1133">Transmembrane helix</keyword>
<keyword evidence="21" id="KW-0418">Kinase</keyword>
<dbReference type="PRINTS" id="PR00344">
    <property type="entry name" value="BCTRLSENSOR"/>
</dbReference>
<dbReference type="InterPro" id="IPR005467">
    <property type="entry name" value="His_kinase_dom"/>
</dbReference>
<dbReference type="SMART" id="SM00387">
    <property type="entry name" value="HATPase_c"/>
    <property type="match status" value="1"/>
</dbReference>
<comment type="caution">
    <text evidence="21">The sequence shown here is derived from an EMBL/GenBank/DDBJ whole genome shotgun (WGS) entry which is preliminary data.</text>
</comment>
<dbReference type="InterPro" id="IPR003661">
    <property type="entry name" value="HisK_dim/P_dom"/>
</dbReference>
<feature type="modified residue" description="4-aspartylphosphate" evidence="16">
    <location>
        <position position="926"/>
    </location>
</feature>
<dbReference type="Gene3D" id="1.20.120.160">
    <property type="entry name" value="HPT domain"/>
    <property type="match status" value="1"/>
</dbReference>
<dbReference type="InterPro" id="IPR011006">
    <property type="entry name" value="CheY-like_superfamily"/>
</dbReference>
<keyword evidence="4" id="KW-1003">Cell membrane</keyword>
<evidence type="ECO:0000256" key="11">
    <source>
        <dbReference type="ARBA" id="ARBA00023012"/>
    </source>
</evidence>
<evidence type="ECO:0000256" key="10">
    <source>
        <dbReference type="ARBA" id="ARBA00022989"/>
    </source>
</evidence>
<comment type="catalytic activity">
    <reaction evidence="1">
        <text>ATP + protein L-histidine = ADP + protein N-phospho-L-histidine.</text>
        <dbReference type="EC" id="2.7.13.3"/>
    </reaction>
</comment>
<evidence type="ECO:0000256" key="6">
    <source>
        <dbReference type="ARBA" id="ARBA00022692"/>
    </source>
</evidence>
<keyword evidence="8" id="KW-0547">Nucleotide-binding</keyword>
<evidence type="ECO:0000256" key="12">
    <source>
        <dbReference type="ARBA" id="ARBA00023026"/>
    </source>
</evidence>
<dbReference type="Proteomes" id="UP000578036">
    <property type="component" value="Unassembled WGS sequence"/>
</dbReference>
<feature type="transmembrane region" description="Helical" evidence="18">
    <location>
        <begin position="348"/>
        <end position="366"/>
    </location>
</feature>
<proteinExistence type="predicted"/>
<evidence type="ECO:0000256" key="5">
    <source>
        <dbReference type="ARBA" id="ARBA00022553"/>
    </source>
</evidence>
<keyword evidence="22" id="KW-1185">Reference proteome</keyword>
<evidence type="ECO:0000256" key="16">
    <source>
        <dbReference type="PROSITE-ProRule" id="PRU00169"/>
    </source>
</evidence>
<evidence type="ECO:0000256" key="1">
    <source>
        <dbReference type="ARBA" id="ARBA00000085"/>
    </source>
</evidence>
<evidence type="ECO:0000313" key="21">
    <source>
        <dbReference type="EMBL" id="MBB3007278.1"/>
    </source>
</evidence>